<evidence type="ECO:0000313" key="2">
    <source>
        <dbReference type="EMBL" id="KAK4028113.1"/>
    </source>
</evidence>
<name>A0ABR0ASL3_9CRUS</name>
<comment type="caution">
    <text evidence="2">The sequence shown here is derived from an EMBL/GenBank/DDBJ whole genome shotgun (WGS) entry which is preliminary data.</text>
</comment>
<sequence>MEGFNAVKKNNEETLVMDRDSEDAVQRSEATDGEINYMMIECDIETEIETQREGLLGDYEPNFIRSESRCHSQKNTSHHTTT</sequence>
<gene>
    <name evidence="2" type="ORF">OUZ56_017291</name>
</gene>
<proteinExistence type="predicted"/>
<reference evidence="2 3" key="1">
    <citation type="journal article" date="2023" name="Nucleic Acids Res.">
        <title>The hologenome of Daphnia magna reveals possible DNA methylation and microbiome-mediated evolution of the host genome.</title>
        <authorList>
            <person name="Chaturvedi A."/>
            <person name="Li X."/>
            <person name="Dhandapani V."/>
            <person name="Marshall H."/>
            <person name="Kissane S."/>
            <person name="Cuenca-Cambronero M."/>
            <person name="Asole G."/>
            <person name="Calvet F."/>
            <person name="Ruiz-Romero M."/>
            <person name="Marangio P."/>
            <person name="Guigo R."/>
            <person name="Rago D."/>
            <person name="Mirbahai L."/>
            <person name="Eastwood N."/>
            <person name="Colbourne J.K."/>
            <person name="Zhou J."/>
            <person name="Mallon E."/>
            <person name="Orsini L."/>
        </authorList>
    </citation>
    <scope>NUCLEOTIDE SEQUENCE [LARGE SCALE GENOMIC DNA]</scope>
    <source>
        <strain evidence="2">LRV0_1</strain>
    </source>
</reference>
<feature type="compositionally biased region" description="Basic and acidic residues" evidence="1">
    <location>
        <begin position="9"/>
        <end position="30"/>
    </location>
</feature>
<accession>A0ABR0ASL3</accession>
<keyword evidence="3" id="KW-1185">Reference proteome</keyword>
<feature type="region of interest" description="Disordered" evidence="1">
    <location>
        <begin position="1"/>
        <end position="30"/>
    </location>
</feature>
<dbReference type="Proteomes" id="UP001234178">
    <property type="component" value="Unassembled WGS sequence"/>
</dbReference>
<evidence type="ECO:0000256" key="1">
    <source>
        <dbReference type="SAM" id="MobiDB-lite"/>
    </source>
</evidence>
<evidence type="ECO:0000313" key="3">
    <source>
        <dbReference type="Proteomes" id="UP001234178"/>
    </source>
</evidence>
<protein>
    <submittedName>
        <fullName evidence="2">Uncharacterized protein</fullName>
    </submittedName>
</protein>
<organism evidence="2 3">
    <name type="scientific">Daphnia magna</name>
    <dbReference type="NCBI Taxonomy" id="35525"/>
    <lineage>
        <taxon>Eukaryota</taxon>
        <taxon>Metazoa</taxon>
        <taxon>Ecdysozoa</taxon>
        <taxon>Arthropoda</taxon>
        <taxon>Crustacea</taxon>
        <taxon>Branchiopoda</taxon>
        <taxon>Diplostraca</taxon>
        <taxon>Cladocera</taxon>
        <taxon>Anomopoda</taxon>
        <taxon>Daphniidae</taxon>
        <taxon>Daphnia</taxon>
    </lineage>
</organism>
<dbReference type="EMBL" id="JAOYFB010000038">
    <property type="protein sequence ID" value="KAK4028113.1"/>
    <property type="molecule type" value="Genomic_DNA"/>
</dbReference>